<evidence type="ECO:0000256" key="12">
    <source>
        <dbReference type="SAM" id="MobiDB-lite"/>
    </source>
</evidence>
<dbReference type="Gene3D" id="1.10.418.30">
    <property type="entry name" value="Ncd80 complex, Ncd80 subunit"/>
    <property type="match status" value="1"/>
</dbReference>
<evidence type="ECO:0000256" key="10">
    <source>
        <dbReference type="RuleBase" id="RU368072"/>
    </source>
</evidence>
<evidence type="ECO:0000313" key="14">
    <source>
        <dbReference type="EMBL" id="CDP34879.1"/>
    </source>
</evidence>
<dbReference type="PANTHER" id="PTHR10643">
    <property type="entry name" value="KINETOCHORE PROTEIN NDC80"/>
    <property type="match status" value="1"/>
</dbReference>
<protein>
    <recommendedName>
        <fullName evidence="10">Kinetochore protein NDC80</fullName>
    </recommendedName>
</protein>
<feature type="region of interest" description="Disordered" evidence="12">
    <location>
        <begin position="1"/>
        <end position="90"/>
    </location>
</feature>
<dbReference type="AlphaFoldDB" id="A0A060T258"/>
<comment type="subunit">
    <text evidence="10">Component of the NDC80 complex.</text>
</comment>
<evidence type="ECO:0000256" key="9">
    <source>
        <dbReference type="ARBA" id="ARBA00023328"/>
    </source>
</evidence>
<feature type="domain" description="Kinetochore protein Ndc80 CH" evidence="13">
    <location>
        <begin position="100"/>
        <end position="234"/>
    </location>
</feature>
<evidence type="ECO:0000256" key="7">
    <source>
        <dbReference type="ARBA" id="ARBA00023242"/>
    </source>
</evidence>
<keyword evidence="6 11" id="KW-0175">Coiled coil</keyword>
<evidence type="ECO:0000256" key="3">
    <source>
        <dbReference type="ARBA" id="ARBA00022618"/>
    </source>
</evidence>
<dbReference type="FunFam" id="1.10.418.30:FF:000001">
    <property type="entry name" value="Probable kinetochore protein ndc80"/>
    <property type="match status" value="1"/>
</dbReference>
<keyword evidence="4 10" id="KW-0498">Mitosis</keyword>
<keyword evidence="7 10" id="KW-0539">Nucleus</keyword>
<gene>
    <name evidence="14" type="ORF">GNLVRS02_ARAD1C22528g</name>
</gene>
<feature type="compositionally biased region" description="Polar residues" evidence="12">
    <location>
        <begin position="55"/>
        <end position="71"/>
    </location>
</feature>
<dbReference type="Gene3D" id="1.10.287.1490">
    <property type="match status" value="1"/>
</dbReference>
<evidence type="ECO:0000256" key="4">
    <source>
        <dbReference type="ARBA" id="ARBA00022776"/>
    </source>
</evidence>
<evidence type="ECO:0000256" key="6">
    <source>
        <dbReference type="ARBA" id="ARBA00023054"/>
    </source>
</evidence>
<feature type="compositionally biased region" description="Gly residues" evidence="12">
    <location>
        <begin position="77"/>
        <end position="87"/>
    </location>
</feature>
<keyword evidence="8 10" id="KW-0131">Cell cycle</keyword>
<dbReference type="PhylomeDB" id="A0A060T258"/>
<feature type="coiled-coil region" evidence="11">
    <location>
        <begin position="498"/>
        <end position="571"/>
    </location>
</feature>
<name>A0A060T258_BLAAD</name>
<dbReference type="Pfam" id="PF03801">
    <property type="entry name" value="Ndc80_HEC"/>
    <property type="match status" value="1"/>
</dbReference>
<dbReference type="EMBL" id="HG937693">
    <property type="protein sequence ID" value="CDP34879.1"/>
    <property type="molecule type" value="Genomic_DNA"/>
</dbReference>
<evidence type="ECO:0000256" key="1">
    <source>
        <dbReference type="ARBA" id="ARBA00007050"/>
    </source>
</evidence>
<evidence type="ECO:0000259" key="13">
    <source>
        <dbReference type="Pfam" id="PF03801"/>
    </source>
</evidence>
<dbReference type="InterPro" id="IPR038273">
    <property type="entry name" value="Ndc80_sf"/>
</dbReference>
<feature type="coiled-coil region" evidence="11">
    <location>
        <begin position="290"/>
        <end position="428"/>
    </location>
</feature>
<comment type="subcellular location">
    <subcellularLocation>
        <location evidence="10">Chromosome</location>
        <location evidence="10">Centromere</location>
        <location evidence="10">Kinetochore</location>
    </subcellularLocation>
    <subcellularLocation>
        <location evidence="10">Nucleus</location>
    </subcellularLocation>
</comment>
<dbReference type="GO" id="GO:0031262">
    <property type="term" value="C:Ndc80 complex"/>
    <property type="evidence" value="ECO:0007669"/>
    <property type="project" value="UniProtKB-UniRule"/>
</dbReference>
<feature type="compositionally biased region" description="Polar residues" evidence="12">
    <location>
        <begin position="17"/>
        <end position="27"/>
    </location>
</feature>
<dbReference type="PANTHER" id="PTHR10643:SF2">
    <property type="entry name" value="KINETOCHORE PROTEIN NDC80 HOMOLOG"/>
    <property type="match status" value="1"/>
</dbReference>
<dbReference type="GO" id="GO:0051315">
    <property type="term" value="P:attachment of mitotic spindle microtubules to kinetochore"/>
    <property type="evidence" value="ECO:0007669"/>
    <property type="project" value="UniProtKB-UniRule"/>
</dbReference>
<keyword evidence="9 10" id="KW-0137">Centromere</keyword>
<evidence type="ECO:0000256" key="11">
    <source>
        <dbReference type="SAM" id="Coils"/>
    </source>
</evidence>
<proteinExistence type="inferred from homology"/>
<comment type="similarity">
    <text evidence="1 10">Belongs to the NDC80/HEC1 family.</text>
</comment>
<reference evidence="14" key="2">
    <citation type="submission" date="2014-06" db="EMBL/GenBank/DDBJ databases">
        <title>The complete genome of Blastobotrys (Arxula) adeninivorans LS3 - a yeast of biotechnological interest.</title>
        <authorList>
            <person name="Kunze G."/>
            <person name="Gaillardin C."/>
            <person name="Czernicka M."/>
            <person name="Durrens P."/>
            <person name="Martin T."/>
            <person name="Boer E."/>
            <person name="Gabaldon T."/>
            <person name="Cruz J."/>
            <person name="Talla E."/>
            <person name="Marck C."/>
            <person name="Goffeau A."/>
            <person name="Barbe V."/>
            <person name="Baret P."/>
            <person name="Baronian K."/>
            <person name="Beier S."/>
            <person name="Bleykasten C."/>
            <person name="Bode R."/>
            <person name="Casaregola S."/>
            <person name="Despons L."/>
            <person name="Fairhead C."/>
            <person name="Giersberg M."/>
            <person name="Gierski P."/>
            <person name="Hahnel U."/>
            <person name="Hartmann A."/>
            <person name="Jankowska D."/>
            <person name="Jubin C."/>
            <person name="Jung P."/>
            <person name="Lafontaine I."/>
            <person name="Leh-Louis V."/>
            <person name="Lemaire M."/>
            <person name="Marcet-Houben M."/>
            <person name="Mascher M."/>
            <person name="Morel G."/>
            <person name="Richard G.-F."/>
            <person name="Riechen J."/>
            <person name="Sacerdot C."/>
            <person name="Sarkar A."/>
            <person name="Savel G."/>
            <person name="Schacherer J."/>
            <person name="Sherman D."/>
            <person name="Straub M.-L."/>
            <person name="Stein N."/>
            <person name="Thierry A."/>
            <person name="Trautwein-Schult A."/>
            <person name="Westhof E."/>
            <person name="Worch S."/>
            <person name="Dujon B."/>
            <person name="Souciet J.-L."/>
            <person name="Wincker P."/>
            <person name="Scholz U."/>
            <person name="Neuveglise N."/>
        </authorList>
    </citation>
    <scope>NUCLEOTIDE SEQUENCE</scope>
    <source>
        <strain evidence="14">LS3</strain>
    </source>
</reference>
<dbReference type="InterPro" id="IPR055260">
    <property type="entry name" value="Ndc80_CH"/>
</dbReference>
<organism evidence="14">
    <name type="scientific">Blastobotrys adeninivorans</name>
    <name type="common">Yeast</name>
    <name type="synonym">Arxula adeninivorans</name>
    <dbReference type="NCBI Taxonomy" id="409370"/>
    <lineage>
        <taxon>Eukaryota</taxon>
        <taxon>Fungi</taxon>
        <taxon>Dikarya</taxon>
        <taxon>Ascomycota</taxon>
        <taxon>Saccharomycotina</taxon>
        <taxon>Dipodascomycetes</taxon>
        <taxon>Dipodascales</taxon>
        <taxon>Trichomonascaceae</taxon>
        <taxon>Blastobotrys</taxon>
    </lineage>
</organism>
<sequence>MSDPFYTGPSRRPNRISDMNTPGSIRKQQPFRPSGGPRASMLPVSRSSMVPPAPSSTIRNSRSSLAPSSIRRSMAPGGMGAGAGGLLGSARKPRQSSFGVGMFQSMVNTVATRDPRPLKDRSFQAKMAEELLEYLSNYCDLGSYQVTLHDKMVRSPTQKEFAAMFKCLYHRLDPGYDFSQRAIEHDVYFLLKTIGYPYMESITKSQISAVGGTNHWPTFLGVLHWMAQLNLSIDEYEQQEDELHLRDREASNVIDSIYARYFLRAYPLYLDNTTDPSLDDELRQECDKFTANLEKDIDGLEKENRELARQLQHLNKVAEDLEAVKVRHQTLESDVVKFQAYIDNMKSRKERWTTVIEKLKEEEKNCQQELEQLQQETANLENHIKSQGLSTTDIDSMNSERDNLRKSIQTVEARMDEVREHLDDRERVAVRAQSELDRILKEYNSSLDDAGVESESRSDLLIRVNDPLSSENVGKLAYELLDGQDIPGSIRPRLLDNRQKLSMKIHDTQDKMIQLQEKAEQLAEDINERRDQKENLEANLNASRIQHDEIADNMNNDATKTKAAIEGLERKIGSMQAAVHSGSLELEQQEFDVGVERDRLRHDIEYKRGEMYDEVSRLVTLAVDFKLGIQTALEEYENFTNDGLRSN</sequence>
<dbReference type="GO" id="GO:0005634">
    <property type="term" value="C:nucleus"/>
    <property type="evidence" value="ECO:0007669"/>
    <property type="project" value="UniProtKB-SubCell"/>
</dbReference>
<evidence type="ECO:0000256" key="2">
    <source>
        <dbReference type="ARBA" id="ARBA00022454"/>
    </source>
</evidence>
<accession>A0A060T258</accession>
<keyword evidence="5 10" id="KW-0995">Kinetochore</keyword>
<evidence type="ECO:0000256" key="5">
    <source>
        <dbReference type="ARBA" id="ARBA00022838"/>
    </source>
</evidence>
<evidence type="ECO:0000256" key="8">
    <source>
        <dbReference type="ARBA" id="ARBA00023306"/>
    </source>
</evidence>
<dbReference type="InterPro" id="IPR005550">
    <property type="entry name" value="Kinetochore_Ndc80"/>
</dbReference>
<keyword evidence="2 10" id="KW-0158">Chromosome</keyword>
<comment type="function">
    <text evidence="10">Acts as a component of the essential kinetochore-associated NDC80 complex, which is required for chromosome segregation and spindle checkpoint activity.</text>
</comment>
<reference evidence="14" key="1">
    <citation type="submission" date="2014-02" db="EMBL/GenBank/DDBJ databases">
        <authorList>
            <person name="Genoscope - CEA"/>
        </authorList>
    </citation>
    <scope>NUCLEOTIDE SEQUENCE</scope>
    <source>
        <strain evidence="14">LS3</strain>
    </source>
</reference>
<keyword evidence="3 10" id="KW-0132">Cell division</keyword>
<dbReference type="GO" id="GO:0051301">
    <property type="term" value="P:cell division"/>
    <property type="evidence" value="ECO:0007669"/>
    <property type="project" value="UniProtKB-UniRule"/>
</dbReference>